<dbReference type="RefSeq" id="WP_253653748.1">
    <property type="nucleotide sequence ID" value="NZ_BAAAOE010000001.1"/>
</dbReference>
<protein>
    <submittedName>
        <fullName evidence="12">Energy-coupling factor transport system ATP-binding protein</fullName>
    </submittedName>
</protein>
<dbReference type="Proteomes" id="UP001205740">
    <property type="component" value="Unassembled WGS sequence"/>
</dbReference>
<feature type="domain" description="ABC transporter" evidence="11">
    <location>
        <begin position="461"/>
        <end position="691"/>
    </location>
</feature>
<evidence type="ECO:0000256" key="3">
    <source>
        <dbReference type="ARBA" id="ARBA00022448"/>
    </source>
</evidence>
<dbReference type="CDD" id="cd03225">
    <property type="entry name" value="ABC_cobalt_CbiO_domain1"/>
    <property type="match status" value="2"/>
</dbReference>
<feature type="transmembrane region" description="Helical" evidence="10">
    <location>
        <begin position="72"/>
        <end position="89"/>
    </location>
</feature>
<dbReference type="InterPro" id="IPR015856">
    <property type="entry name" value="ABC_transpr_CbiO/EcfA_su"/>
</dbReference>
<dbReference type="PANTHER" id="PTHR43553">
    <property type="entry name" value="HEAVY METAL TRANSPORTER"/>
    <property type="match status" value="1"/>
</dbReference>
<dbReference type="Pfam" id="PF09991">
    <property type="entry name" value="DUF2232"/>
    <property type="match status" value="1"/>
</dbReference>
<dbReference type="InterPro" id="IPR003439">
    <property type="entry name" value="ABC_transporter-like_ATP-bd"/>
</dbReference>
<name>A0ABT1GYV7_9NOCA</name>
<dbReference type="InterPro" id="IPR003339">
    <property type="entry name" value="ABC/ECF_trnsptr_transmembrane"/>
</dbReference>
<dbReference type="PROSITE" id="PS50893">
    <property type="entry name" value="ABC_TRANSPORTER_2"/>
    <property type="match status" value="2"/>
</dbReference>
<feature type="transmembrane region" description="Helical" evidence="10">
    <location>
        <begin position="724"/>
        <end position="743"/>
    </location>
</feature>
<keyword evidence="3" id="KW-0813">Transport</keyword>
<feature type="transmembrane region" description="Helical" evidence="10">
    <location>
        <begin position="785"/>
        <end position="807"/>
    </location>
</feature>
<evidence type="ECO:0000256" key="2">
    <source>
        <dbReference type="ARBA" id="ARBA00005417"/>
    </source>
</evidence>
<evidence type="ECO:0000313" key="12">
    <source>
        <dbReference type="EMBL" id="MCP2160176.1"/>
    </source>
</evidence>
<evidence type="ECO:0000256" key="4">
    <source>
        <dbReference type="ARBA" id="ARBA00022692"/>
    </source>
</evidence>
<reference evidence="12 13" key="1">
    <citation type="submission" date="2022-06" db="EMBL/GenBank/DDBJ databases">
        <title>Genomic Encyclopedia of Archaeal and Bacterial Type Strains, Phase II (KMG-II): from individual species to whole genera.</title>
        <authorList>
            <person name="Goeker M."/>
        </authorList>
    </citation>
    <scope>NUCLEOTIDE SEQUENCE [LARGE SCALE GENOMIC DNA]</scope>
    <source>
        <strain evidence="12 13">DSM 45037</strain>
    </source>
</reference>
<dbReference type="InterPro" id="IPR018710">
    <property type="entry name" value="DUF2232"/>
</dbReference>
<evidence type="ECO:0000313" key="13">
    <source>
        <dbReference type="Proteomes" id="UP001205740"/>
    </source>
</evidence>
<evidence type="ECO:0000256" key="10">
    <source>
        <dbReference type="SAM" id="Phobius"/>
    </source>
</evidence>
<dbReference type="SMART" id="SM00382">
    <property type="entry name" value="AAA"/>
    <property type="match status" value="2"/>
</dbReference>
<dbReference type="PROSITE" id="PS00211">
    <property type="entry name" value="ABC_TRANSPORTER_1"/>
    <property type="match status" value="2"/>
</dbReference>
<evidence type="ECO:0000259" key="11">
    <source>
        <dbReference type="PROSITE" id="PS50893"/>
    </source>
</evidence>
<dbReference type="GO" id="GO:0005524">
    <property type="term" value="F:ATP binding"/>
    <property type="evidence" value="ECO:0007669"/>
    <property type="project" value="UniProtKB-KW"/>
</dbReference>
<comment type="similarity">
    <text evidence="2">Belongs to the ABC transporter superfamily.</text>
</comment>
<sequence length="942" mass="98274">MGHPTLHDADNATGSRTRPGRRRISASEVAEAAVLADVAAAICVLSRILPIAGAAMLVASIPFAVLGIRRRLSVCVLATVVGWIVGLLFGGYTAANMVGAAAIAGCFSGIAIRREWSPPSVVVRALVVVGIPSAALTTGLLAVFSSYREFVFDNIRNGLGGTARLFANAGIAQVEEFDAAVRRALEVWPVTIAVVGLIGSTLGVLLTAVFVWRPARSIARRLGPVAGDDAPATETAVVAPVPLHGRGITVVHPETVVPAIAGVDVDVLPGSLVAVVGHNGAGKSTLARVISGRVPTAGDVWRPGAVGLGMPGGTAMIGQRPETSVLGLAVGDDLAWGVSDMTPERSEAVLRRVGLDLELDAETSRLSGGQLQRLAVASALVRDPALLVSDESTAMIDAAGRDGLMRLYRGLADAGTAVVHVTHEPAEVAGTDATVVVPGGTWEPAVPVPDGGGRWLRGGAVRVEGLRFAHDSGTPWQRPVLRDVSMSIAPGQTVLVTGANGAGKTTLARLLAGIEKPVEGTVLVDGEPVRNDRTCALYGHQFARLSLVRSRVRDDICDAAGVDHANGRLVWQALRELGLDPAQVAESRIDHLSVGQQRRVALAGLLAARPRVLVLDEPLAGLDTASRHAMVAALARVRASGTTLVVVTHDETELTAIADRVVEVSPLTDVDEPVRGRASRASLVGVVGRVLPQPSPAKRLWVGTKVLAIVATALMLGWNPSWTTVGAAALLAVVWTVAGRISLRTLPRLPWWVPVVTLLGGSLTAFGGGAPYVTVADVRLGLGGASTFGILISITVVSLYLSLLFCWTTPMVEVPAFLQRLVGWFARVRIPVQPVAVGVTVALRLLPFLLTDFRALLQTISQRRTPGPQSFTQRAVQWSACLPIVCSLAVQNAREVATSLDNRGGIGPVARRDRRPGPVDVLVIVGILALTIGCATLVGSSY</sequence>
<feature type="transmembrane region" description="Helical" evidence="10">
    <location>
        <begin position="921"/>
        <end position="939"/>
    </location>
</feature>
<dbReference type="InterPro" id="IPR017871">
    <property type="entry name" value="ABC_transporter-like_CS"/>
</dbReference>
<feature type="region of interest" description="Disordered" evidence="9">
    <location>
        <begin position="1"/>
        <end position="22"/>
    </location>
</feature>
<keyword evidence="6 12" id="KW-0067">ATP-binding</keyword>
<evidence type="ECO:0000256" key="6">
    <source>
        <dbReference type="ARBA" id="ARBA00022840"/>
    </source>
</evidence>
<gene>
    <name evidence="12" type="ORF">LX12_001355</name>
</gene>
<feature type="transmembrane region" description="Helical" evidence="10">
    <location>
        <begin position="38"/>
        <end position="65"/>
    </location>
</feature>
<feature type="transmembrane region" description="Helical" evidence="10">
    <location>
        <begin position="187"/>
        <end position="212"/>
    </location>
</feature>
<evidence type="ECO:0000256" key="1">
    <source>
        <dbReference type="ARBA" id="ARBA00004141"/>
    </source>
</evidence>
<feature type="domain" description="ABC transporter" evidence="11">
    <location>
        <begin position="243"/>
        <end position="464"/>
    </location>
</feature>
<dbReference type="SUPFAM" id="SSF52540">
    <property type="entry name" value="P-loop containing nucleoside triphosphate hydrolases"/>
    <property type="match status" value="2"/>
</dbReference>
<comment type="caution">
    <text evidence="12">The sequence shown here is derived from an EMBL/GenBank/DDBJ whole genome shotgun (WGS) entry which is preliminary data.</text>
</comment>
<feature type="transmembrane region" description="Helical" evidence="10">
    <location>
        <begin position="750"/>
        <end position="773"/>
    </location>
</feature>
<keyword evidence="13" id="KW-1185">Reference proteome</keyword>
<dbReference type="InterPro" id="IPR003593">
    <property type="entry name" value="AAA+_ATPase"/>
</dbReference>
<organism evidence="12 13">
    <name type="scientific">Williamsia serinedens</name>
    <dbReference type="NCBI Taxonomy" id="391736"/>
    <lineage>
        <taxon>Bacteria</taxon>
        <taxon>Bacillati</taxon>
        <taxon>Actinomycetota</taxon>
        <taxon>Actinomycetes</taxon>
        <taxon>Mycobacteriales</taxon>
        <taxon>Nocardiaceae</taxon>
        <taxon>Williamsia</taxon>
    </lineage>
</organism>
<proteinExistence type="inferred from homology"/>
<evidence type="ECO:0000256" key="9">
    <source>
        <dbReference type="SAM" id="MobiDB-lite"/>
    </source>
</evidence>
<accession>A0ABT1GYV7</accession>
<evidence type="ECO:0000256" key="8">
    <source>
        <dbReference type="ARBA" id="ARBA00023136"/>
    </source>
</evidence>
<dbReference type="InterPro" id="IPR050095">
    <property type="entry name" value="ECF_ABC_transporter_ATP-bd"/>
</dbReference>
<evidence type="ECO:0000256" key="5">
    <source>
        <dbReference type="ARBA" id="ARBA00022741"/>
    </source>
</evidence>
<dbReference type="Gene3D" id="3.40.50.300">
    <property type="entry name" value="P-loop containing nucleotide triphosphate hydrolases"/>
    <property type="match status" value="2"/>
</dbReference>
<comment type="subcellular location">
    <subcellularLocation>
        <location evidence="1">Membrane</location>
        <topology evidence="1">Multi-pass membrane protein</topology>
    </subcellularLocation>
</comment>
<dbReference type="Pfam" id="PF00005">
    <property type="entry name" value="ABC_tran"/>
    <property type="match status" value="2"/>
</dbReference>
<keyword evidence="4 10" id="KW-0812">Transmembrane</keyword>
<keyword evidence="8 10" id="KW-0472">Membrane</keyword>
<feature type="transmembrane region" description="Helical" evidence="10">
    <location>
        <begin position="121"/>
        <end position="144"/>
    </location>
</feature>
<keyword evidence="7 10" id="KW-1133">Transmembrane helix</keyword>
<dbReference type="InterPro" id="IPR027417">
    <property type="entry name" value="P-loop_NTPase"/>
</dbReference>
<dbReference type="PANTHER" id="PTHR43553:SF24">
    <property type="entry name" value="ENERGY-COUPLING FACTOR TRANSPORTER ATP-BINDING PROTEIN ECFA1"/>
    <property type="match status" value="1"/>
</dbReference>
<keyword evidence="5" id="KW-0547">Nucleotide-binding</keyword>
<feature type="compositionally biased region" description="Basic and acidic residues" evidence="9">
    <location>
        <begin position="1"/>
        <end position="10"/>
    </location>
</feature>
<dbReference type="CDD" id="cd16914">
    <property type="entry name" value="EcfT"/>
    <property type="match status" value="1"/>
</dbReference>
<dbReference type="Pfam" id="PF02361">
    <property type="entry name" value="CbiQ"/>
    <property type="match status" value="1"/>
</dbReference>
<evidence type="ECO:0000256" key="7">
    <source>
        <dbReference type="ARBA" id="ARBA00022989"/>
    </source>
</evidence>
<dbReference type="EMBL" id="JAMTCG010000002">
    <property type="protein sequence ID" value="MCP2160176.1"/>
    <property type="molecule type" value="Genomic_DNA"/>
</dbReference>